<proteinExistence type="predicted"/>
<evidence type="ECO:0000259" key="3">
    <source>
        <dbReference type="PROSITE" id="PS50968"/>
    </source>
</evidence>
<accession>A0A9E6XV73</accession>
<keyword evidence="1" id="KW-0450">Lipoyl</keyword>
<protein>
    <recommendedName>
        <fullName evidence="3">Lipoyl-binding domain-containing protein</fullName>
    </recommendedName>
</protein>
<dbReference type="Gene3D" id="2.40.50.100">
    <property type="match status" value="1"/>
</dbReference>
<evidence type="ECO:0000256" key="1">
    <source>
        <dbReference type="ARBA" id="ARBA00022823"/>
    </source>
</evidence>
<dbReference type="SUPFAM" id="SSF51230">
    <property type="entry name" value="Single hybrid motif"/>
    <property type="match status" value="1"/>
</dbReference>
<dbReference type="Pfam" id="PF00364">
    <property type="entry name" value="Biotin_lipoyl"/>
    <property type="match status" value="1"/>
</dbReference>
<dbReference type="AlphaFoldDB" id="A0A9E6XV73"/>
<dbReference type="PROSITE" id="PS50968">
    <property type="entry name" value="BIOTINYL_LIPOYL"/>
    <property type="match status" value="1"/>
</dbReference>
<gene>
    <name evidence="4" type="ORF">DSM104329_01459</name>
</gene>
<evidence type="ECO:0000256" key="2">
    <source>
        <dbReference type="SAM" id="MobiDB-lite"/>
    </source>
</evidence>
<organism evidence="4 5">
    <name type="scientific">Capillimicrobium parvum</name>
    <dbReference type="NCBI Taxonomy" id="2884022"/>
    <lineage>
        <taxon>Bacteria</taxon>
        <taxon>Bacillati</taxon>
        <taxon>Actinomycetota</taxon>
        <taxon>Thermoleophilia</taxon>
        <taxon>Solirubrobacterales</taxon>
        <taxon>Capillimicrobiaceae</taxon>
        <taxon>Capillimicrobium</taxon>
    </lineage>
</organism>
<dbReference type="Proteomes" id="UP001162834">
    <property type="component" value="Chromosome"/>
</dbReference>
<dbReference type="InterPro" id="IPR000089">
    <property type="entry name" value="Biotin_lipoyl"/>
</dbReference>
<feature type="domain" description="Lipoyl-binding" evidence="3">
    <location>
        <begin position="5"/>
        <end position="84"/>
    </location>
</feature>
<evidence type="ECO:0000313" key="4">
    <source>
        <dbReference type="EMBL" id="UGS35075.1"/>
    </source>
</evidence>
<dbReference type="InterPro" id="IPR011053">
    <property type="entry name" value="Single_hybrid_motif"/>
</dbReference>
<dbReference type="CDD" id="cd06849">
    <property type="entry name" value="lipoyl_domain"/>
    <property type="match status" value="1"/>
</dbReference>
<sequence>MSAATISVRAPDGAFDDTDEGTEGLVDEWLVGEGDEVAADQEIASVMVVKTSFEIVAPVAGTVDRILVAKGATFGPEDDLVHIAPAA</sequence>
<dbReference type="PROSITE" id="PS00189">
    <property type="entry name" value="LIPOYL"/>
    <property type="match status" value="1"/>
</dbReference>
<reference evidence="4" key="1">
    <citation type="journal article" date="2022" name="Int. J. Syst. Evol. Microbiol.">
        <title>Pseudomonas aegrilactucae sp. nov. and Pseudomonas morbosilactucae sp. nov., pathogens causing bacterial rot of lettuce in Japan.</title>
        <authorList>
            <person name="Sawada H."/>
            <person name="Fujikawa T."/>
            <person name="Satou M."/>
        </authorList>
    </citation>
    <scope>NUCLEOTIDE SEQUENCE</scope>
    <source>
        <strain evidence="4">0166_1</strain>
    </source>
</reference>
<keyword evidence="5" id="KW-1185">Reference proteome</keyword>
<dbReference type="EMBL" id="CP087164">
    <property type="protein sequence ID" value="UGS35075.1"/>
    <property type="molecule type" value="Genomic_DNA"/>
</dbReference>
<dbReference type="KEGG" id="sbae:DSM104329_01459"/>
<feature type="region of interest" description="Disordered" evidence="2">
    <location>
        <begin position="1"/>
        <end position="21"/>
    </location>
</feature>
<dbReference type="RefSeq" id="WP_259314737.1">
    <property type="nucleotide sequence ID" value="NZ_CP087164.1"/>
</dbReference>
<name>A0A9E6XV73_9ACTN</name>
<evidence type="ECO:0000313" key="5">
    <source>
        <dbReference type="Proteomes" id="UP001162834"/>
    </source>
</evidence>
<dbReference type="InterPro" id="IPR003016">
    <property type="entry name" value="2-oxoA_DH_lipoyl-BS"/>
</dbReference>